<dbReference type="RefSeq" id="WP_269922830.1">
    <property type="nucleotide sequence ID" value="NZ_JAMKBI010000012.1"/>
</dbReference>
<dbReference type="EMBL" id="JAMKBI010000012">
    <property type="protein sequence ID" value="MCZ8534721.1"/>
    <property type="molecule type" value="Genomic_DNA"/>
</dbReference>
<keyword evidence="1" id="KW-1133">Transmembrane helix</keyword>
<evidence type="ECO:0000313" key="3">
    <source>
        <dbReference type="Proteomes" id="UP001152172"/>
    </source>
</evidence>
<dbReference type="AlphaFoldDB" id="A0A9X3RB14"/>
<accession>A0A9X3RB14</accession>
<organism evidence="2 3">
    <name type="scientific">Psychrobacillus psychrodurans</name>
    <dbReference type="NCBI Taxonomy" id="126157"/>
    <lineage>
        <taxon>Bacteria</taxon>
        <taxon>Bacillati</taxon>
        <taxon>Bacillota</taxon>
        <taxon>Bacilli</taxon>
        <taxon>Bacillales</taxon>
        <taxon>Bacillaceae</taxon>
        <taxon>Psychrobacillus</taxon>
    </lineage>
</organism>
<sequence>MKKPKLLVSIVIGTIIFFVCFWYYTSEPTSFPTDDQLVEEMSNSFSIVSNSVIQDTVFLDDRNVFVPFIAEDEMYGFSLWEWNNRKWHEVFVSTDGDIRVWKINSKDPTTYHAVWNYPPQDQVNYMKFYLINKRGFKVNYGEEHYEPGVQLEQEITLSENFYGSMKLSKEWTSVINSLNVSPTVPPYYFGWNTYNSSDQITYPEGNENGRSSSGGGTHIEFTHFLEESELE</sequence>
<name>A0A9X3RB14_9BACI</name>
<comment type="caution">
    <text evidence="2">The sequence shown here is derived from an EMBL/GenBank/DDBJ whole genome shotgun (WGS) entry which is preliminary data.</text>
</comment>
<keyword evidence="1" id="KW-0812">Transmembrane</keyword>
<evidence type="ECO:0000256" key="1">
    <source>
        <dbReference type="SAM" id="Phobius"/>
    </source>
</evidence>
<proteinExistence type="predicted"/>
<gene>
    <name evidence="2" type="ORF">M9R61_15565</name>
</gene>
<keyword evidence="3" id="KW-1185">Reference proteome</keyword>
<keyword evidence="1" id="KW-0472">Membrane</keyword>
<reference evidence="2" key="1">
    <citation type="submission" date="2022-05" db="EMBL/GenBank/DDBJ databases">
        <authorList>
            <person name="Colautti A."/>
            <person name="Iacumin L."/>
        </authorList>
    </citation>
    <scope>NUCLEOTIDE SEQUENCE</scope>
    <source>
        <strain evidence="2">DSM 30747</strain>
    </source>
</reference>
<dbReference type="Proteomes" id="UP001152172">
    <property type="component" value="Unassembled WGS sequence"/>
</dbReference>
<protein>
    <submittedName>
        <fullName evidence="2">Uncharacterized protein</fullName>
    </submittedName>
</protein>
<evidence type="ECO:0000313" key="2">
    <source>
        <dbReference type="EMBL" id="MCZ8534721.1"/>
    </source>
</evidence>
<feature type="transmembrane region" description="Helical" evidence="1">
    <location>
        <begin position="7"/>
        <end position="24"/>
    </location>
</feature>